<gene>
    <name evidence="2" type="ORF">AVDCRST_MAG74-588</name>
</gene>
<feature type="transmembrane region" description="Helical" evidence="1">
    <location>
        <begin position="53"/>
        <end position="71"/>
    </location>
</feature>
<feature type="transmembrane region" description="Helical" evidence="1">
    <location>
        <begin position="271"/>
        <end position="290"/>
    </location>
</feature>
<dbReference type="EMBL" id="CADCUR010000033">
    <property type="protein sequence ID" value="CAA9382066.1"/>
    <property type="molecule type" value="Genomic_DNA"/>
</dbReference>
<evidence type="ECO:0000256" key="1">
    <source>
        <dbReference type="SAM" id="Phobius"/>
    </source>
</evidence>
<accession>A0A6J4N9V7</accession>
<feature type="transmembrane region" description="Helical" evidence="1">
    <location>
        <begin position="347"/>
        <end position="377"/>
    </location>
</feature>
<feature type="transmembrane region" description="Helical" evidence="1">
    <location>
        <begin position="241"/>
        <end position="259"/>
    </location>
</feature>
<keyword evidence="1" id="KW-0472">Membrane</keyword>
<feature type="transmembrane region" description="Helical" evidence="1">
    <location>
        <begin position="122"/>
        <end position="141"/>
    </location>
</feature>
<keyword evidence="1" id="KW-1133">Transmembrane helix</keyword>
<feature type="transmembrane region" description="Helical" evidence="1">
    <location>
        <begin position="208"/>
        <end position="229"/>
    </location>
</feature>
<evidence type="ECO:0000313" key="2">
    <source>
        <dbReference type="EMBL" id="CAA9382066.1"/>
    </source>
</evidence>
<organism evidence="2">
    <name type="scientific">uncultured Pyrinomonadaceae bacterium</name>
    <dbReference type="NCBI Taxonomy" id="2283094"/>
    <lineage>
        <taxon>Bacteria</taxon>
        <taxon>Pseudomonadati</taxon>
        <taxon>Acidobacteriota</taxon>
        <taxon>Blastocatellia</taxon>
        <taxon>Blastocatellales</taxon>
        <taxon>Pyrinomonadaceae</taxon>
        <taxon>environmental samples</taxon>
    </lineage>
</organism>
<proteinExistence type="predicted"/>
<feature type="transmembrane region" description="Helical" evidence="1">
    <location>
        <begin position="148"/>
        <end position="168"/>
    </location>
</feature>
<name>A0A6J4N9V7_9BACT</name>
<dbReference type="PANTHER" id="PTHR31061:SF24">
    <property type="entry name" value="LD22376P"/>
    <property type="match status" value="1"/>
</dbReference>
<feature type="transmembrane region" description="Helical" evidence="1">
    <location>
        <begin position="91"/>
        <end position="110"/>
    </location>
</feature>
<feature type="transmembrane region" description="Helical" evidence="1">
    <location>
        <begin position="302"/>
        <end position="327"/>
    </location>
</feature>
<dbReference type="PANTHER" id="PTHR31061">
    <property type="entry name" value="LD22376P"/>
    <property type="match status" value="1"/>
</dbReference>
<sequence>MSAEIESNRLLSLDVFRGMTIAGMVLVNNPGTWSQIYSPLKHAEWHGATPTDFVFPFFLFIVGISITLALGKRVESGGINRDIYTKILRRALIIFALGLFLAAFPFYNFSKGEWFDISNLRIMGVLQRIAVCYFVASLIFIRTNWKQQATIAGALLLVYWALMTLISVPGCEVATFNDKACNLAAYLDRVILTENHIWKSSKVFDPEGVLSTIPAIATTLAGVLCGHWLRSRRDDYERVAAMFFFGVILTALGWAWNFWFPINKSLWTSSYVLYTAGLALCFLGICYWLVDIKNYKRWAKPFVIFGVNALALFVFSGLMAKLFGIIRVGADAEGKSIPLQKWIFDSIFMPFASAINASLMYAISYIILWLFLMWLLYRKRIYIKV</sequence>
<dbReference type="AlphaFoldDB" id="A0A6J4N9V7"/>
<keyword evidence="1" id="KW-0812">Transmembrane</keyword>
<protein>
    <submittedName>
        <fullName evidence="2">N-acetylglucosamine related transporter, NagX</fullName>
    </submittedName>
</protein>
<reference evidence="2" key="1">
    <citation type="submission" date="2020-02" db="EMBL/GenBank/DDBJ databases">
        <authorList>
            <person name="Meier V. D."/>
        </authorList>
    </citation>
    <scope>NUCLEOTIDE SEQUENCE</scope>
    <source>
        <strain evidence="2">AVDCRST_MAG74</strain>
    </source>
</reference>